<keyword evidence="2" id="KW-1133">Transmembrane helix</keyword>
<feature type="region of interest" description="Disordered" evidence="1">
    <location>
        <begin position="1"/>
        <end position="21"/>
    </location>
</feature>
<evidence type="ECO:0000256" key="2">
    <source>
        <dbReference type="SAM" id="Phobius"/>
    </source>
</evidence>
<dbReference type="AlphaFoldDB" id="A0A543J045"/>
<dbReference type="InterPro" id="IPR005183">
    <property type="entry name" value="DUF305_CopM-like"/>
</dbReference>
<proteinExistence type="predicted"/>
<keyword evidence="5" id="KW-1185">Reference proteome</keyword>
<dbReference type="InterPro" id="IPR012347">
    <property type="entry name" value="Ferritin-like"/>
</dbReference>
<dbReference type="Pfam" id="PF03713">
    <property type="entry name" value="DUF305"/>
    <property type="match status" value="1"/>
</dbReference>
<dbReference type="PANTHER" id="PTHR36933:SF1">
    <property type="entry name" value="SLL0788 PROTEIN"/>
    <property type="match status" value="1"/>
</dbReference>
<dbReference type="Proteomes" id="UP000319213">
    <property type="component" value="Unassembled WGS sequence"/>
</dbReference>
<evidence type="ECO:0000259" key="3">
    <source>
        <dbReference type="Pfam" id="PF03713"/>
    </source>
</evidence>
<keyword evidence="2" id="KW-0812">Transmembrane</keyword>
<reference evidence="4 5" key="1">
    <citation type="submission" date="2019-06" db="EMBL/GenBank/DDBJ databases">
        <title>Sequencing the genomes of 1000 actinobacteria strains.</title>
        <authorList>
            <person name="Klenk H.-P."/>
        </authorList>
    </citation>
    <scope>NUCLEOTIDE SEQUENCE [LARGE SCALE GENOMIC DNA]</scope>
    <source>
        <strain evidence="4 5">DSM 43186</strain>
    </source>
</reference>
<keyword evidence="2" id="KW-0472">Membrane</keyword>
<name>A0A543J045_9ACTN</name>
<sequence>MDREDEAAAGESTRNGSSPGSLAAMIRQKRTLFFAAGTVFLVAGLVLFLVLRGPGTPGDASADAGFARDMAVHHAQAVEMSFIVRDASTDPKIRTLAYDIIVTQSAQRGMFMGWLQQWGLDQATTRPPMAWMAGHGSHGGGGRQPASPPPGSGPDVSSVMPGMASAEEMERLKAAKGRDAEILFLQLMIRHHEGGVDMARGALRLAERPEVRTMARHIVSSQNSEIDLMTELLKERGAERLPSILQEQGS</sequence>
<feature type="region of interest" description="Disordered" evidence="1">
    <location>
        <begin position="132"/>
        <end position="160"/>
    </location>
</feature>
<feature type="domain" description="DUF305" evidence="3">
    <location>
        <begin position="63"/>
        <end position="233"/>
    </location>
</feature>
<accession>A0A543J045</accession>
<evidence type="ECO:0000313" key="5">
    <source>
        <dbReference type="Proteomes" id="UP000319213"/>
    </source>
</evidence>
<dbReference type="Gene3D" id="1.20.1260.10">
    <property type="match status" value="1"/>
</dbReference>
<evidence type="ECO:0000313" key="4">
    <source>
        <dbReference type="EMBL" id="TQM76196.1"/>
    </source>
</evidence>
<comment type="caution">
    <text evidence="4">The sequence shown here is derived from an EMBL/GenBank/DDBJ whole genome shotgun (WGS) entry which is preliminary data.</text>
</comment>
<gene>
    <name evidence="4" type="ORF">FHX40_2923</name>
</gene>
<evidence type="ECO:0000256" key="1">
    <source>
        <dbReference type="SAM" id="MobiDB-lite"/>
    </source>
</evidence>
<dbReference type="EMBL" id="VFPQ01000001">
    <property type="protein sequence ID" value="TQM76196.1"/>
    <property type="molecule type" value="Genomic_DNA"/>
</dbReference>
<dbReference type="PANTHER" id="PTHR36933">
    <property type="entry name" value="SLL0788 PROTEIN"/>
    <property type="match status" value="1"/>
</dbReference>
<protein>
    <submittedName>
        <fullName evidence="4">Uncharacterized protein (DUF305 family)</fullName>
    </submittedName>
</protein>
<organism evidence="4 5">
    <name type="scientific">Thermopolyspora flexuosa</name>
    <dbReference type="NCBI Taxonomy" id="103836"/>
    <lineage>
        <taxon>Bacteria</taxon>
        <taxon>Bacillati</taxon>
        <taxon>Actinomycetota</taxon>
        <taxon>Actinomycetes</taxon>
        <taxon>Streptosporangiales</taxon>
        <taxon>Streptosporangiaceae</taxon>
        <taxon>Thermopolyspora</taxon>
    </lineage>
</organism>
<feature type="transmembrane region" description="Helical" evidence="2">
    <location>
        <begin position="32"/>
        <end position="51"/>
    </location>
</feature>